<dbReference type="Pfam" id="PF13378">
    <property type="entry name" value="MR_MLE_C"/>
    <property type="match status" value="1"/>
</dbReference>
<dbReference type="SUPFAM" id="SSF51604">
    <property type="entry name" value="Enolase C-terminal domain-like"/>
    <property type="match status" value="1"/>
</dbReference>
<reference evidence="5" key="2">
    <citation type="submission" date="2020-09" db="EMBL/GenBank/DDBJ databases">
        <authorList>
            <person name="Sun Q."/>
            <person name="Ohkuma M."/>
        </authorList>
    </citation>
    <scope>NUCLEOTIDE SEQUENCE</scope>
    <source>
        <strain evidence="5">JCM 5069</strain>
    </source>
</reference>
<dbReference type="InterPro" id="IPR036849">
    <property type="entry name" value="Enolase-like_C_sf"/>
</dbReference>
<dbReference type="Pfam" id="PF02746">
    <property type="entry name" value="MR_MLE_N"/>
    <property type="match status" value="1"/>
</dbReference>
<dbReference type="Gene3D" id="3.30.390.10">
    <property type="entry name" value="Enolase-like, N-terminal domain"/>
    <property type="match status" value="1"/>
</dbReference>
<dbReference type="AlphaFoldDB" id="A0A919GLH3"/>
<reference evidence="5" key="1">
    <citation type="journal article" date="2014" name="Int. J. Syst. Evol. Microbiol.">
        <title>Complete genome sequence of Corynebacterium casei LMG S-19264T (=DSM 44701T), isolated from a smear-ripened cheese.</title>
        <authorList>
            <consortium name="US DOE Joint Genome Institute (JGI-PGF)"/>
            <person name="Walter F."/>
            <person name="Albersmeier A."/>
            <person name="Kalinowski J."/>
            <person name="Ruckert C."/>
        </authorList>
    </citation>
    <scope>NUCLEOTIDE SEQUENCE</scope>
    <source>
        <strain evidence="5">JCM 5069</strain>
    </source>
</reference>
<dbReference type="SFLD" id="SFLDG00179">
    <property type="entry name" value="mandelate_racemase"/>
    <property type="match status" value="1"/>
</dbReference>
<accession>A0A919GLH3</accession>
<dbReference type="Gene3D" id="3.20.20.120">
    <property type="entry name" value="Enolase-like C-terminal domain"/>
    <property type="match status" value="1"/>
</dbReference>
<dbReference type="SMART" id="SM00922">
    <property type="entry name" value="MR_MLE"/>
    <property type="match status" value="1"/>
</dbReference>
<dbReference type="InterPro" id="IPR018110">
    <property type="entry name" value="Mandel_Rmase/mucon_lact_enz_CS"/>
</dbReference>
<dbReference type="GO" id="GO:0009063">
    <property type="term" value="P:amino acid catabolic process"/>
    <property type="evidence" value="ECO:0007669"/>
    <property type="project" value="InterPro"/>
</dbReference>
<keyword evidence="2" id="KW-0479">Metal-binding</keyword>
<proteinExistence type="predicted"/>
<protein>
    <submittedName>
        <fullName evidence="5">Mandelate racemase</fullName>
    </submittedName>
</protein>
<evidence type="ECO:0000256" key="3">
    <source>
        <dbReference type="ARBA" id="ARBA00022842"/>
    </source>
</evidence>
<dbReference type="InterPro" id="IPR046945">
    <property type="entry name" value="RHMD-like"/>
</dbReference>
<dbReference type="InterPro" id="IPR013342">
    <property type="entry name" value="Mandelate_racemase_C"/>
</dbReference>
<evidence type="ECO:0000256" key="2">
    <source>
        <dbReference type="ARBA" id="ARBA00022723"/>
    </source>
</evidence>
<dbReference type="PANTHER" id="PTHR13794:SF58">
    <property type="entry name" value="MITOCHONDRIAL ENOLASE SUPERFAMILY MEMBER 1"/>
    <property type="match status" value="1"/>
</dbReference>
<dbReference type="InterPro" id="IPR029065">
    <property type="entry name" value="Enolase_C-like"/>
</dbReference>
<dbReference type="Proteomes" id="UP000603708">
    <property type="component" value="Unassembled WGS sequence"/>
</dbReference>
<evidence type="ECO:0000256" key="1">
    <source>
        <dbReference type="ARBA" id="ARBA00001946"/>
    </source>
</evidence>
<keyword evidence="6" id="KW-1185">Reference proteome</keyword>
<organism evidence="5 6">
    <name type="scientific">Streptomyces sulfonofaciens</name>
    <dbReference type="NCBI Taxonomy" id="68272"/>
    <lineage>
        <taxon>Bacteria</taxon>
        <taxon>Bacillati</taxon>
        <taxon>Actinomycetota</taxon>
        <taxon>Actinomycetes</taxon>
        <taxon>Kitasatosporales</taxon>
        <taxon>Streptomycetaceae</taxon>
        <taxon>Streptomyces</taxon>
    </lineage>
</organism>
<name>A0A919GLH3_9ACTN</name>
<dbReference type="PANTHER" id="PTHR13794">
    <property type="entry name" value="ENOLASE SUPERFAMILY, MANDELATE RACEMASE"/>
    <property type="match status" value="1"/>
</dbReference>
<keyword evidence="3" id="KW-0460">Magnesium</keyword>
<dbReference type="InterPro" id="IPR013341">
    <property type="entry name" value="Mandelate_racemase_N_dom"/>
</dbReference>
<evidence type="ECO:0000259" key="4">
    <source>
        <dbReference type="SMART" id="SM00922"/>
    </source>
</evidence>
<evidence type="ECO:0000313" key="6">
    <source>
        <dbReference type="Proteomes" id="UP000603708"/>
    </source>
</evidence>
<gene>
    <name evidence="5" type="ORF">GCM10018793_58430</name>
</gene>
<dbReference type="SFLD" id="SFLDS00001">
    <property type="entry name" value="Enolase"/>
    <property type="match status" value="1"/>
</dbReference>
<dbReference type="SUPFAM" id="SSF54826">
    <property type="entry name" value="Enolase N-terminal domain-like"/>
    <property type="match status" value="1"/>
</dbReference>
<comment type="caution">
    <text evidence="5">The sequence shown here is derived from an EMBL/GenBank/DDBJ whole genome shotgun (WGS) entry which is preliminary data.</text>
</comment>
<evidence type="ECO:0000313" key="5">
    <source>
        <dbReference type="EMBL" id="GHH86459.1"/>
    </source>
</evidence>
<dbReference type="GO" id="GO:0000287">
    <property type="term" value="F:magnesium ion binding"/>
    <property type="evidence" value="ECO:0007669"/>
    <property type="project" value="TreeGrafter"/>
</dbReference>
<dbReference type="RefSeq" id="WP_229925029.1">
    <property type="nucleotide sequence ID" value="NZ_BNCD01000022.1"/>
</dbReference>
<dbReference type="PROSITE" id="PS00909">
    <property type="entry name" value="MR_MLE_2"/>
    <property type="match status" value="1"/>
</dbReference>
<comment type="cofactor">
    <cofactor evidence="1">
        <name>Mg(2+)</name>
        <dbReference type="ChEBI" id="CHEBI:18420"/>
    </cofactor>
</comment>
<feature type="domain" description="Mandelate racemase/muconate lactonizing enzyme C-terminal" evidence="4">
    <location>
        <begin position="159"/>
        <end position="256"/>
    </location>
</feature>
<dbReference type="GO" id="GO:0016052">
    <property type="term" value="P:carbohydrate catabolic process"/>
    <property type="evidence" value="ECO:0007669"/>
    <property type="project" value="TreeGrafter"/>
</dbReference>
<dbReference type="InterPro" id="IPR029017">
    <property type="entry name" value="Enolase-like_N"/>
</dbReference>
<dbReference type="GO" id="GO:0016836">
    <property type="term" value="F:hydro-lyase activity"/>
    <property type="evidence" value="ECO:0007669"/>
    <property type="project" value="TreeGrafter"/>
</dbReference>
<dbReference type="EMBL" id="BNCD01000022">
    <property type="protein sequence ID" value="GHH86459.1"/>
    <property type="molecule type" value="Genomic_DNA"/>
</dbReference>
<sequence length="374" mass="39047">MTPAPPGADRAEGPALTVRSVGASSVLVPMKRPLGTSAARITKAPLLLIDLLTEEGVTGRAYLFCYLPSAQRAAAALVGDVGAFLAGAALSPGDVHRSLASRFRLLGTSGLVGAVMAGVDVACWDALAIAAGLPLARLLGATPRPIPAYNSNGLGLVAAEAAAAEAQELVAEGFRAVKMRLGRASAHDDLAAVRAVRGALPADIAVMADYNQALRLDTARERCGHLDDEGLYWIEEPVRHDDYAGTALLAAALRTPVQIGENFEGPRAMSLALHHRASDVVMPDLQRIGGVSGWRDAAALADVAGIPMSSHLFPEVSSALLAATPTAHWLEYVDWANPVLTEPLRIVDGCAAAQDRPGNGLVWDEDAVARYRVD</sequence>